<organism evidence="4 5">
    <name type="scientific">Coprinellus micaceus</name>
    <name type="common">Glistening ink-cap mushroom</name>
    <name type="synonym">Coprinus micaceus</name>
    <dbReference type="NCBI Taxonomy" id="71717"/>
    <lineage>
        <taxon>Eukaryota</taxon>
        <taxon>Fungi</taxon>
        <taxon>Dikarya</taxon>
        <taxon>Basidiomycota</taxon>
        <taxon>Agaricomycotina</taxon>
        <taxon>Agaricomycetes</taxon>
        <taxon>Agaricomycetidae</taxon>
        <taxon>Agaricales</taxon>
        <taxon>Agaricineae</taxon>
        <taxon>Psathyrellaceae</taxon>
        <taxon>Coprinellus</taxon>
    </lineage>
</organism>
<dbReference type="SUPFAM" id="SSF53383">
    <property type="entry name" value="PLP-dependent transferases"/>
    <property type="match status" value="1"/>
</dbReference>
<dbReference type="InterPro" id="IPR015422">
    <property type="entry name" value="PyrdxlP-dep_Trfase_small"/>
</dbReference>
<comment type="similarity">
    <text evidence="1 3">Belongs to the class-III pyridoxal-phosphate-dependent aminotransferase family.</text>
</comment>
<dbReference type="Gene3D" id="3.40.640.10">
    <property type="entry name" value="Type I PLP-dependent aspartate aminotransferase-like (Major domain)"/>
    <property type="match status" value="1"/>
</dbReference>
<dbReference type="GO" id="GO:0005829">
    <property type="term" value="C:cytosol"/>
    <property type="evidence" value="ECO:0007669"/>
    <property type="project" value="TreeGrafter"/>
</dbReference>
<dbReference type="OrthoDB" id="10261433at2759"/>
<dbReference type="GO" id="GO:0030170">
    <property type="term" value="F:pyridoxal phosphate binding"/>
    <property type="evidence" value="ECO:0007669"/>
    <property type="project" value="InterPro"/>
</dbReference>
<evidence type="ECO:0000256" key="2">
    <source>
        <dbReference type="ARBA" id="ARBA00022898"/>
    </source>
</evidence>
<protein>
    <submittedName>
        <fullName evidence="4">PLP-dependent transferase</fullName>
    </submittedName>
</protein>
<sequence>MAGDSVAPTSSSTSKEPTYILHRTPWRPPVAVRGEGSYLYLEDGTKVFDAVGGAAVACIGTSHPKVIKALKDQVDELPYVYNMQLSNKPAEALAKNLVDRSNGAFSAVGFASGGSEAMESVLKLARQYFVDTNQPQRTNFIGRQLSFHGNTLATLSVAYHPARRAPYAAIMDEKNFHHVSPAYAKRFQKPDETEEQYVERLRQELEDKFVALGPDTVIGFVAETVVGATTGVVAAPKGYFKAMKGVCEKYGALFILDEVMSGMGRMGTLHGWQSLGDNCAPDIQAVAKGLGGGYASIGAVLMSPRVVDGIRGSSGLWKHGHTYQAHPLACAASLAVQEVIEEENLLDNIREQGAYLGKLLHERLSGPNALAAPFTFDVRGAGGFWGIEFDFDQPAAASLDLKSERFALAVQAKALQNGLVIMGFYGGGSLDGVKGDHNVIAPAYNTTKEEVEIIVDLYVKSVEEVLREAGAK</sequence>
<dbReference type="Gene3D" id="3.90.1150.10">
    <property type="entry name" value="Aspartate Aminotransferase, domain 1"/>
    <property type="match status" value="1"/>
</dbReference>
<dbReference type="AlphaFoldDB" id="A0A4Y7TH26"/>
<accession>A0A4Y7TH26</accession>
<proteinExistence type="inferred from homology"/>
<dbReference type="Pfam" id="PF00202">
    <property type="entry name" value="Aminotran_3"/>
    <property type="match status" value="1"/>
</dbReference>
<dbReference type="GO" id="GO:0008483">
    <property type="term" value="F:transaminase activity"/>
    <property type="evidence" value="ECO:0007669"/>
    <property type="project" value="InterPro"/>
</dbReference>
<dbReference type="Proteomes" id="UP000298030">
    <property type="component" value="Unassembled WGS sequence"/>
</dbReference>
<comment type="caution">
    <text evidence="4">The sequence shown here is derived from an EMBL/GenBank/DDBJ whole genome shotgun (WGS) entry which is preliminary data.</text>
</comment>
<keyword evidence="5" id="KW-1185">Reference proteome</keyword>
<dbReference type="NCBIfam" id="NF005685">
    <property type="entry name" value="PRK07483.1"/>
    <property type="match status" value="1"/>
</dbReference>
<name>A0A4Y7TH26_COPMI</name>
<evidence type="ECO:0000313" key="5">
    <source>
        <dbReference type="Proteomes" id="UP000298030"/>
    </source>
</evidence>
<gene>
    <name evidence="4" type="ORF">FA13DRAFT_1686658</name>
</gene>
<keyword evidence="4" id="KW-0808">Transferase</keyword>
<keyword evidence="2 3" id="KW-0663">Pyridoxal phosphate</keyword>
<dbReference type="InterPro" id="IPR015424">
    <property type="entry name" value="PyrdxlP-dep_Trfase"/>
</dbReference>
<reference evidence="4 5" key="1">
    <citation type="journal article" date="2019" name="Nat. Ecol. Evol.">
        <title>Megaphylogeny resolves global patterns of mushroom evolution.</title>
        <authorList>
            <person name="Varga T."/>
            <person name="Krizsan K."/>
            <person name="Foldi C."/>
            <person name="Dima B."/>
            <person name="Sanchez-Garcia M."/>
            <person name="Sanchez-Ramirez S."/>
            <person name="Szollosi G.J."/>
            <person name="Szarkandi J.G."/>
            <person name="Papp V."/>
            <person name="Albert L."/>
            <person name="Andreopoulos W."/>
            <person name="Angelini C."/>
            <person name="Antonin V."/>
            <person name="Barry K.W."/>
            <person name="Bougher N.L."/>
            <person name="Buchanan P."/>
            <person name="Buyck B."/>
            <person name="Bense V."/>
            <person name="Catcheside P."/>
            <person name="Chovatia M."/>
            <person name="Cooper J."/>
            <person name="Damon W."/>
            <person name="Desjardin D."/>
            <person name="Finy P."/>
            <person name="Geml J."/>
            <person name="Haridas S."/>
            <person name="Hughes K."/>
            <person name="Justo A."/>
            <person name="Karasinski D."/>
            <person name="Kautmanova I."/>
            <person name="Kiss B."/>
            <person name="Kocsube S."/>
            <person name="Kotiranta H."/>
            <person name="LaButti K.M."/>
            <person name="Lechner B.E."/>
            <person name="Liimatainen K."/>
            <person name="Lipzen A."/>
            <person name="Lukacs Z."/>
            <person name="Mihaltcheva S."/>
            <person name="Morgado L.N."/>
            <person name="Niskanen T."/>
            <person name="Noordeloos M.E."/>
            <person name="Ohm R.A."/>
            <person name="Ortiz-Santana B."/>
            <person name="Ovrebo C."/>
            <person name="Racz N."/>
            <person name="Riley R."/>
            <person name="Savchenko A."/>
            <person name="Shiryaev A."/>
            <person name="Soop K."/>
            <person name="Spirin V."/>
            <person name="Szebenyi C."/>
            <person name="Tomsovsky M."/>
            <person name="Tulloss R.E."/>
            <person name="Uehling J."/>
            <person name="Grigoriev I.V."/>
            <person name="Vagvolgyi C."/>
            <person name="Papp T."/>
            <person name="Martin F.M."/>
            <person name="Miettinen O."/>
            <person name="Hibbett D.S."/>
            <person name="Nagy L.G."/>
        </authorList>
    </citation>
    <scope>NUCLEOTIDE SEQUENCE [LARGE SCALE GENOMIC DNA]</scope>
    <source>
        <strain evidence="4 5">FP101781</strain>
    </source>
</reference>
<dbReference type="InterPro" id="IPR015421">
    <property type="entry name" value="PyrdxlP-dep_Trfase_major"/>
</dbReference>
<evidence type="ECO:0000256" key="3">
    <source>
        <dbReference type="RuleBase" id="RU003560"/>
    </source>
</evidence>
<evidence type="ECO:0000256" key="1">
    <source>
        <dbReference type="ARBA" id="ARBA00008954"/>
    </source>
</evidence>
<evidence type="ECO:0000313" key="4">
    <source>
        <dbReference type="EMBL" id="TEB33228.1"/>
    </source>
</evidence>
<dbReference type="EMBL" id="QPFP01000013">
    <property type="protein sequence ID" value="TEB33228.1"/>
    <property type="molecule type" value="Genomic_DNA"/>
</dbReference>
<dbReference type="InterPro" id="IPR005814">
    <property type="entry name" value="Aminotrans_3"/>
</dbReference>
<dbReference type="PANTHER" id="PTHR43094:SF1">
    <property type="entry name" value="AMINOTRANSFERASE CLASS-III"/>
    <property type="match status" value="1"/>
</dbReference>
<dbReference type="CDD" id="cd00610">
    <property type="entry name" value="OAT_like"/>
    <property type="match status" value="1"/>
</dbReference>
<dbReference type="PANTHER" id="PTHR43094">
    <property type="entry name" value="AMINOTRANSFERASE"/>
    <property type="match status" value="1"/>
</dbReference>
<dbReference type="STRING" id="71717.A0A4Y7TH26"/>